<evidence type="ECO:0000313" key="2">
    <source>
        <dbReference type="EMBL" id="CAH8247154.1"/>
    </source>
</evidence>
<name>A0ABM9G620_9BACL</name>
<keyword evidence="1" id="KW-0472">Membrane</keyword>
<keyword evidence="1" id="KW-0812">Transmembrane</keyword>
<keyword evidence="1" id="KW-1133">Transmembrane helix</keyword>
<keyword evidence="3" id="KW-1185">Reference proteome</keyword>
<feature type="transmembrane region" description="Helical" evidence="1">
    <location>
        <begin position="38"/>
        <end position="58"/>
    </location>
</feature>
<organism evidence="2 3">
    <name type="scientific">Paenibacillus melissococcoides</name>
    <dbReference type="NCBI Taxonomy" id="2912268"/>
    <lineage>
        <taxon>Bacteria</taxon>
        <taxon>Bacillati</taxon>
        <taxon>Bacillota</taxon>
        <taxon>Bacilli</taxon>
        <taxon>Bacillales</taxon>
        <taxon>Paenibacillaceae</taxon>
        <taxon>Paenibacillus</taxon>
    </lineage>
</organism>
<evidence type="ECO:0000256" key="1">
    <source>
        <dbReference type="SAM" id="Phobius"/>
    </source>
</evidence>
<dbReference type="EMBL" id="CALYLO010000006">
    <property type="protein sequence ID" value="CAH8247154.1"/>
    <property type="molecule type" value="Genomic_DNA"/>
</dbReference>
<dbReference type="RefSeq" id="WP_407873360.1">
    <property type="nucleotide sequence ID" value="NZ_AP031304.1"/>
</dbReference>
<feature type="transmembrane region" description="Helical" evidence="1">
    <location>
        <begin position="7"/>
        <end position="26"/>
    </location>
</feature>
<reference evidence="2" key="1">
    <citation type="submission" date="2022-06" db="EMBL/GenBank/DDBJ databases">
        <authorList>
            <person name="Dietemann V."/>
            <person name="Ory F."/>
            <person name="Dainat B."/>
            <person name="Oberhansli S."/>
        </authorList>
    </citation>
    <scope>NUCLEOTIDE SEQUENCE</scope>
    <source>
        <strain evidence="2">Ena-SAMPLE-TAB-26-04-2022-14:26:32:270-5432</strain>
    </source>
</reference>
<gene>
    <name evidence="2" type="ORF">WJ0W_004389</name>
</gene>
<sequence>MLNFACFLAEGIGIAAVGGLLTEPWLNVSLWPGGGGAASLYSNITLLCMTVVAAGGYYRAAKSLIGSEFYHYAMQYLNYSNSGLHSILFLADRTAPNRTPGTVISSE</sequence>
<accession>A0ABM9G620</accession>
<protein>
    <submittedName>
        <fullName evidence="2">Uncharacterized protein</fullName>
    </submittedName>
</protein>
<dbReference type="Proteomes" id="UP001154322">
    <property type="component" value="Unassembled WGS sequence"/>
</dbReference>
<proteinExistence type="predicted"/>
<comment type="caution">
    <text evidence="2">The sequence shown here is derived from an EMBL/GenBank/DDBJ whole genome shotgun (WGS) entry which is preliminary data.</text>
</comment>
<evidence type="ECO:0000313" key="3">
    <source>
        <dbReference type="Proteomes" id="UP001154322"/>
    </source>
</evidence>